<dbReference type="AntiFam" id="ANF00251">
    <property type="entry name" value="Shadow ORF (opposite moaA)"/>
</dbReference>
<gene>
    <name evidence="1" type="ordered locus">RMDY18_04410</name>
</gene>
<name>D2NRJ7_ROTMD</name>
<dbReference type="eggNOG" id="ENOG5033HXA">
    <property type="taxonomic scope" value="Bacteria"/>
</dbReference>
<organism evidence="1 2">
    <name type="scientific">Rothia mucilaginosa (strain DY-18)</name>
    <name type="common">Stomatococcus mucilaginosus</name>
    <dbReference type="NCBI Taxonomy" id="680646"/>
    <lineage>
        <taxon>Bacteria</taxon>
        <taxon>Bacillati</taxon>
        <taxon>Actinomycetota</taxon>
        <taxon>Actinomycetes</taxon>
        <taxon>Micrococcales</taxon>
        <taxon>Micrococcaceae</taxon>
        <taxon>Rothia</taxon>
    </lineage>
</organism>
<dbReference type="AlphaFoldDB" id="D2NRJ7"/>
<evidence type="ECO:0000313" key="1">
    <source>
        <dbReference type="EMBL" id="BAI64273.1"/>
    </source>
</evidence>
<protein>
    <submittedName>
        <fullName evidence="1">Rhs family protein</fullName>
    </submittedName>
</protein>
<dbReference type="HOGENOM" id="CLU_686742_0_0_11"/>
<reference evidence="1 2" key="2">
    <citation type="journal article" date="2010" name="J Osaka Dent Univ">
        <title>Isolation and identification of Rothia mucilaginosa from persistent apical periodontitis lesions.</title>
        <authorList>
            <person name="Yamane K."/>
            <person name="Yoshida M."/>
            <person name="Fujihira T."/>
            <person name="Baba T."/>
            <person name="Tsuji N."/>
            <person name="Hayashi H."/>
            <person name="Sugimori C."/>
            <person name="Yamanaka T."/>
            <person name="Mashimo C."/>
            <person name="Nambu T."/>
            <person name="Kawai H."/>
            <person name="Fukushima H."/>
        </authorList>
    </citation>
    <scope>NUCLEOTIDE SEQUENCE [LARGE SCALE GENOMIC DNA]</scope>
    <source>
        <strain evidence="1 2">DY-18</strain>
    </source>
</reference>
<accession>D2NRJ7</accession>
<keyword evidence="2" id="KW-1185">Reference proteome</keyword>
<proteinExistence type="predicted"/>
<sequence length="401" mass="44226">MPIKSLIRAPSADESAAFLATNSAHRAARLSELLNIEVSVFLTVGARLKPHALTPAQSQLLIVSTGTQKLHQISLGVGEQAGTNLTVRRQAGAGACIAERLRDRGDNTHTAQRLGTVSREARLIQGSTERVHLPQLSGGVAARLRHRTQNILSRQFLANLSGGNRALTGPTVISIQRHLLNETQLIAARQRPTQKLRSLIIIQTRHQHSINLDRPQASLRCTIDALEHGVELIAAGQLGKGLTANRIQRNIDAGQTSLRQRGGTLLQTNTVRRNSKRNIRMRLVDAGNNIHQIGAHQRLATGKADLLNAQLSNRNIGKARNLLGGEQILLREPLQTIRRHAINATKITFIGQRDTKISRHTTPTVQERTAIRNIRELTLYIYAILRFLGCHKSSPVTLRRR</sequence>
<dbReference type="EMBL" id="AP011540">
    <property type="protein sequence ID" value="BAI64273.1"/>
    <property type="molecule type" value="Genomic_DNA"/>
</dbReference>
<evidence type="ECO:0000313" key="2">
    <source>
        <dbReference type="Proteomes" id="UP000001883"/>
    </source>
</evidence>
<dbReference type="Proteomes" id="UP000001883">
    <property type="component" value="Chromosome"/>
</dbReference>
<reference evidence="2" key="1">
    <citation type="submission" date="2009-07" db="EMBL/GenBank/DDBJ databases">
        <title>Complete genome sequence of Rothia mucilaginosa DJ.</title>
        <authorList>
            <person name="Yamane K."/>
            <person name="Nambu T."/>
            <person name="Mashimo C."/>
            <person name="Sugimori C."/>
            <person name="Yamanaka T."/>
            <person name="Leung K."/>
            <person name="Fukushima H."/>
        </authorList>
    </citation>
    <scope>NUCLEOTIDE SEQUENCE [LARGE SCALE GENOMIC DNA]</scope>
    <source>
        <strain evidence="2">DY-18</strain>
    </source>
</reference>
<reference evidence="1 2" key="3">
    <citation type="journal article" date="2010" name="Sequencing">
        <title>Complete Genome Sequence of Rothia mucilaginosa DY-18: A Clinical Isolate with Dense Meshwork-Like Structures from a Persistent Apical Periodontitis Lesion.</title>
        <authorList>
            <person name="Yamane K."/>
            <person name="Nambu T."/>
            <person name="Yamanaka T."/>
            <person name="Mashimo C."/>
            <person name="Sugimori C."/>
            <person name="Leung K.-P."/>
            <person name="Fukushima H."/>
        </authorList>
    </citation>
    <scope>NUCLEOTIDE SEQUENCE [LARGE SCALE GENOMIC DNA]</scope>
    <source>
        <strain evidence="1 2">DY-18</strain>
    </source>
</reference>
<dbReference type="KEGG" id="rmu:RMDY18_04410"/>